<dbReference type="PANTHER" id="PTHR10134">
    <property type="entry name" value="CYTOCHROME B-C1 COMPLEX SUBUNIT RIESKE, MITOCHONDRIAL"/>
    <property type="match status" value="1"/>
</dbReference>
<dbReference type="InterPro" id="IPR017941">
    <property type="entry name" value="Rieske_2Fe-2S"/>
</dbReference>
<evidence type="ECO:0000256" key="1">
    <source>
        <dbReference type="ARBA" id="ARBA00022714"/>
    </source>
</evidence>
<feature type="signal peptide" evidence="6">
    <location>
        <begin position="1"/>
        <end position="20"/>
    </location>
</feature>
<evidence type="ECO:0000256" key="4">
    <source>
        <dbReference type="ARBA" id="ARBA00023014"/>
    </source>
</evidence>
<dbReference type="AlphaFoldDB" id="A0A540WT73"/>
<dbReference type="EMBL" id="VIFM01000179">
    <property type="protein sequence ID" value="TQF11614.1"/>
    <property type="molecule type" value="Genomic_DNA"/>
</dbReference>
<reference evidence="8 9" key="1">
    <citation type="submission" date="2019-06" db="EMBL/GenBank/DDBJ databases">
        <authorList>
            <person name="Livingstone P."/>
            <person name="Whitworth D."/>
        </authorList>
    </citation>
    <scope>NUCLEOTIDE SEQUENCE [LARGE SCALE GENOMIC DNA]</scope>
    <source>
        <strain evidence="8 9">AM401</strain>
    </source>
</reference>
<dbReference type="InterPro" id="IPR019546">
    <property type="entry name" value="TAT_signal_bac_arc"/>
</dbReference>
<dbReference type="NCBIfam" id="TIGR01409">
    <property type="entry name" value="TAT_signal_seq"/>
    <property type="match status" value="1"/>
</dbReference>
<dbReference type="InterPro" id="IPR014349">
    <property type="entry name" value="Rieske_Fe-S_prot"/>
</dbReference>
<feature type="domain" description="Rieske" evidence="7">
    <location>
        <begin position="190"/>
        <end position="264"/>
    </location>
</feature>
<sequence>MSTSRRGFLKGILGTGAAGAAATALPGCAPDIDPAPVTDVSASDAGTVDLLVSRYPDLERVGGAITVRVAGEDTPLLVTHAARDDYSVLSSLCTHAACPLGFDGREVVCPCHLSKFNPADGSVTQRPATVGLRKFASRYNAGTQVLSIDLRAGEDGFPSAVGGEVRLPFAEFPTLRDNGSVVEGVPGGYGKRIFVFRLADGSLSAVDGLCTHQACEVTSRPAEQDLICFCHNSIFTAKGEVTQGPAVLPLKKFTVTETPDAVVVTGVQ</sequence>
<dbReference type="Pfam" id="PF00355">
    <property type="entry name" value="Rieske"/>
    <property type="match status" value="2"/>
</dbReference>
<dbReference type="Proteomes" id="UP000315369">
    <property type="component" value="Unassembled WGS sequence"/>
</dbReference>
<dbReference type="InterPro" id="IPR036922">
    <property type="entry name" value="Rieske_2Fe-2S_sf"/>
</dbReference>
<dbReference type="GO" id="GO:0046872">
    <property type="term" value="F:metal ion binding"/>
    <property type="evidence" value="ECO:0007669"/>
    <property type="project" value="UniProtKB-KW"/>
</dbReference>
<name>A0A540WT73_9BACT</name>
<evidence type="ECO:0000313" key="8">
    <source>
        <dbReference type="EMBL" id="TQF11614.1"/>
    </source>
</evidence>
<accession>A0A540WT73</accession>
<keyword evidence="2" id="KW-0479">Metal-binding</keyword>
<dbReference type="RefSeq" id="WP_141646649.1">
    <property type="nucleotide sequence ID" value="NZ_VIFM01000179.1"/>
</dbReference>
<keyword evidence="5" id="KW-1015">Disulfide bond</keyword>
<evidence type="ECO:0000256" key="6">
    <source>
        <dbReference type="SAM" id="SignalP"/>
    </source>
</evidence>
<gene>
    <name evidence="8" type="ORF">FJV41_33415</name>
</gene>
<organism evidence="8 9">
    <name type="scientific">Myxococcus llanfairpwllgwyngyllgogerychwyrndrobwllllantysiliogogogochensis</name>
    <dbReference type="NCBI Taxonomy" id="2590453"/>
    <lineage>
        <taxon>Bacteria</taxon>
        <taxon>Pseudomonadati</taxon>
        <taxon>Myxococcota</taxon>
        <taxon>Myxococcia</taxon>
        <taxon>Myxococcales</taxon>
        <taxon>Cystobacterineae</taxon>
        <taxon>Myxococcaceae</taxon>
        <taxon>Myxococcus</taxon>
    </lineage>
</organism>
<comment type="caution">
    <text evidence="8">The sequence shown here is derived from an EMBL/GenBank/DDBJ whole genome shotgun (WGS) entry which is preliminary data.</text>
</comment>
<protein>
    <submittedName>
        <fullName evidence="8">Rieske 2Fe-2S domain-containing protein</fullName>
    </submittedName>
</protein>
<evidence type="ECO:0000256" key="2">
    <source>
        <dbReference type="ARBA" id="ARBA00022723"/>
    </source>
</evidence>
<dbReference type="CDD" id="cd03467">
    <property type="entry name" value="Rieske"/>
    <property type="match status" value="1"/>
</dbReference>
<keyword evidence="4" id="KW-0411">Iron-sulfur</keyword>
<dbReference type="Gene3D" id="2.102.10.10">
    <property type="entry name" value="Rieske [2Fe-2S] iron-sulphur domain"/>
    <property type="match status" value="2"/>
</dbReference>
<evidence type="ECO:0000313" key="9">
    <source>
        <dbReference type="Proteomes" id="UP000315369"/>
    </source>
</evidence>
<dbReference type="SUPFAM" id="SSF50022">
    <property type="entry name" value="ISP domain"/>
    <property type="match status" value="2"/>
</dbReference>
<dbReference type="GO" id="GO:0051537">
    <property type="term" value="F:2 iron, 2 sulfur cluster binding"/>
    <property type="evidence" value="ECO:0007669"/>
    <property type="project" value="UniProtKB-KW"/>
</dbReference>
<keyword evidence="6" id="KW-0732">Signal</keyword>
<dbReference type="InterPro" id="IPR006311">
    <property type="entry name" value="TAT_signal"/>
</dbReference>
<evidence type="ECO:0000256" key="3">
    <source>
        <dbReference type="ARBA" id="ARBA00023004"/>
    </source>
</evidence>
<feature type="domain" description="Rieske" evidence="7">
    <location>
        <begin position="51"/>
        <end position="146"/>
    </location>
</feature>
<dbReference type="PROSITE" id="PS51296">
    <property type="entry name" value="RIESKE"/>
    <property type="match status" value="2"/>
</dbReference>
<evidence type="ECO:0000259" key="7">
    <source>
        <dbReference type="PROSITE" id="PS51296"/>
    </source>
</evidence>
<keyword evidence="3" id="KW-0408">Iron</keyword>
<keyword evidence="9" id="KW-1185">Reference proteome</keyword>
<proteinExistence type="predicted"/>
<keyword evidence="1" id="KW-0001">2Fe-2S</keyword>
<evidence type="ECO:0000256" key="5">
    <source>
        <dbReference type="ARBA" id="ARBA00023157"/>
    </source>
</evidence>
<feature type="chain" id="PRO_5021982763" evidence="6">
    <location>
        <begin position="21"/>
        <end position="268"/>
    </location>
</feature>
<dbReference type="OrthoDB" id="9767869at2"/>
<dbReference type="PROSITE" id="PS51318">
    <property type="entry name" value="TAT"/>
    <property type="match status" value="1"/>
</dbReference>